<dbReference type="Proteomes" id="UP000238220">
    <property type="component" value="Unassembled WGS sequence"/>
</dbReference>
<feature type="compositionally biased region" description="Basic and acidic residues" evidence="1">
    <location>
        <begin position="50"/>
        <end position="62"/>
    </location>
</feature>
<evidence type="ECO:0000313" key="3">
    <source>
        <dbReference type="Proteomes" id="UP000238220"/>
    </source>
</evidence>
<feature type="region of interest" description="Disordered" evidence="1">
    <location>
        <begin position="40"/>
        <end position="62"/>
    </location>
</feature>
<proteinExistence type="predicted"/>
<keyword evidence="3" id="KW-1185">Reference proteome</keyword>
<sequence>MRRTLSLAAVLKPLARWREEARARVERDAAFEAWLVNSGLHPHPALSADQQERDTRQKRSSA</sequence>
<protein>
    <submittedName>
        <fullName evidence="2">Uncharacterized protein</fullName>
    </submittedName>
</protein>
<evidence type="ECO:0000313" key="2">
    <source>
        <dbReference type="EMBL" id="PPE74367.1"/>
    </source>
</evidence>
<comment type="caution">
    <text evidence="2">The sequence shown here is derived from an EMBL/GenBank/DDBJ whole genome shotgun (WGS) entry which is preliminary data.</text>
</comment>
<dbReference type="AlphaFoldDB" id="A0A2S5THE1"/>
<evidence type="ECO:0000256" key="1">
    <source>
        <dbReference type="SAM" id="MobiDB-lite"/>
    </source>
</evidence>
<gene>
    <name evidence="2" type="ORF">C3942_10105</name>
</gene>
<accession>A0A2S5THE1</accession>
<organism evidence="2 3">
    <name type="scientific">Solimonas fluminis</name>
    <dbReference type="NCBI Taxonomy" id="2086571"/>
    <lineage>
        <taxon>Bacteria</taxon>
        <taxon>Pseudomonadati</taxon>
        <taxon>Pseudomonadota</taxon>
        <taxon>Gammaproteobacteria</taxon>
        <taxon>Nevskiales</taxon>
        <taxon>Nevskiaceae</taxon>
        <taxon>Solimonas</taxon>
    </lineage>
</organism>
<name>A0A2S5THE1_9GAMM</name>
<dbReference type="EMBL" id="PSNW01000004">
    <property type="protein sequence ID" value="PPE74367.1"/>
    <property type="molecule type" value="Genomic_DNA"/>
</dbReference>
<reference evidence="2 3" key="1">
    <citation type="submission" date="2018-02" db="EMBL/GenBank/DDBJ databases">
        <title>Genome sequencing of Solimonas sp. HR-BB.</title>
        <authorList>
            <person name="Lee Y."/>
            <person name="Jeon C.O."/>
        </authorList>
    </citation>
    <scope>NUCLEOTIDE SEQUENCE [LARGE SCALE GENOMIC DNA]</scope>
    <source>
        <strain evidence="2 3">HR-BB</strain>
    </source>
</reference>